<accession>A0A645CEL7</accession>
<comment type="caution">
    <text evidence="1">The sequence shown here is derived from an EMBL/GenBank/DDBJ whole genome shotgun (WGS) entry which is preliminary data.</text>
</comment>
<evidence type="ECO:0000313" key="1">
    <source>
        <dbReference type="EMBL" id="MPM75350.1"/>
    </source>
</evidence>
<organism evidence="1">
    <name type="scientific">bioreactor metagenome</name>
    <dbReference type="NCBI Taxonomy" id="1076179"/>
    <lineage>
        <taxon>unclassified sequences</taxon>
        <taxon>metagenomes</taxon>
        <taxon>ecological metagenomes</taxon>
    </lineage>
</organism>
<proteinExistence type="predicted"/>
<gene>
    <name evidence="1" type="ORF">SDC9_122342</name>
</gene>
<sequence length="62" mass="7250">MPNEVTSHVDFRTPFSFFSDSDKLQRFGRADGRGNIGHKRSQQYNGIRKFIILTRGYPPIEY</sequence>
<protein>
    <submittedName>
        <fullName evidence="1">Uncharacterized protein</fullName>
    </submittedName>
</protein>
<reference evidence="1" key="1">
    <citation type="submission" date="2019-08" db="EMBL/GenBank/DDBJ databases">
        <authorList>
            <person name="Kucharzyk K."/>
            <person name="Murdoch R.W."/>
            <person name="Higgins S."/>
            <person name="Loffler F."/>
        </authorList>
    </citation>
    <scope>NUCLEOTIDE SEQUENCE</scope>
</reference>
<name>A0A645CEL7_9ZZZZ</name>
<dbReference type="EMBL" id="VSSQ01026569">
    <property type="protein sequence ID" value="MPM75350.1"/>
    <property type="molecule type" value="Genomic_DNA"/>
</dbReference>
<dbReference type="AlphaFoldDB" id="A0A645CEL7"/>